<name>A0ABQ2NGW3_9FLAO</name>
<evidence type="ECO:0000313" key="2">
    <source>
        <dbReference type="Proteomes" id="UP000620064"/>
    </source>
</evidence>
<proteinExistence type="predicted"/>
<gene>
    <name evidence="1" type="ORF">GCM10010992_09840</name>
</gene>
<dbReference type="Proteomes" id="UP000620064">
    <property type="component" value="Unassembled WGS sequence"/>
</dbReference>
<dbReference type="RefSeq" id="WP_188616971.1">
    <property type="nucleotide sequence ID" value="NZ_BMLV01000002.1"/>
</dbReference>
<sequence length="228" mass="26945">MKKIVLLVMIIPNFYFSQIKTELEVFGNSRGSVFDASNQLFKSYNGIDGSPYIDEFFHPITIEGYSKNLPSVRYNAYEDEMEFKVNNDIQFVTKQNNLRMKFVDNRIIYFLTKYQYDNKDINGYLVELIGNGKYKLYKKEKIQVVEYNNNTTNTYLKGKNPYFEREKDVYLINDNGVYKKVPKNTKDLIYLLNLSNDESKILEFAKQKKINLKNENDQIQIINFINGL</sequence>
<protein>
    <submittedName>
        <fullName evidence="1">Uncharacterized protein</fullName>
    </submittedName>
</protein>
<evidence type="ECO:0000313" key="1">
    <source>
        <dbReference type="EMBL" id="GGP03038.1"/>
    </source>
</evidence>
<keyword evidence="2" id="KW-1185">Reference proteome</keyword>
<dbReference type="EMBL" id="BMLV01000002">
    <property type="protein sequence ID" value="GGP03038.1"/>
    <property type="molecule type" value="Genomic_DNA"/>
</dbReference>
<comment type="caution">
    <text evidence="1">The sequence shown here is derived from an EMBL/GenBank/DDBJ whole genome shotgun (WGS) entry which is preliminary data.</text>
</comment>
<reference evidence="2" key="1">
    <citation type="journal article" date="2019" name="Int. J. Syst. Evol. Microbiol.">
        <title>The Global Catalogue of Microorganisms (GCM) 10K type strain sequencing project: providing services to taxonomists for standard genome sequencing and annotation.</title>
        <authorList>
            <consortium name="The Broad Institute Genomics Platform"/>
            <consortium name="The Broad Institute Genome Sequencing Center for Infectious Disease"/>
            <person name="Wu L."/>
            <person name="Ma J."/>
        </authorList>
    </citation>
    <scope>NUCLEOTIDE SEQUENCE [LARGE SCALE GENOMIC DNA]</scope>
    <source>
        <strain evidence="2">CGMCC 1.7656</strain>
    </source>
</reference>
<accession>A0ABQ2NGW3</accession>
<organism evidence="1 2">
    <name type="scientific">Cloacibacterium rupense</name>
    <dbReference type="NCBI Taxonomy" id="517423"/>
    <lineage>
        <taxon>Bacteria</taxon>
        <taxon>Pseudomonadati</taxon>
        <taxon>Bacteroidota</taxon>
        <taxon>Flavobacteriia</taxon>
        <taxon>Flavobacteriales</taxon>
        <taxon>Weeksellaceae</taxon>
    </lineage>
</organism>